<dbReference type="EnsemblMetazoa" id="GAUT049422-RA">
    <property type="protein sequence ID" value="GAUT049422-PA"/>
    <property type="gene ID" value="GAUT049422"/>
</dbReference>
<dbReference type="VEuPathDB" id="VectorBase:GAUT027096"/>
<dbReference type="Proteomes" id="UP000078200">
    <property type="component" value="Unassembled WGS sequence"/>
</dbReference>
<keyword evidence="2" id="KW-1185">Reference proteome</keyword>
<evidence type="ECO:0000313" key="1">
    <source>
        <dbReference type="EnsemblMetazoa" id="GAUT027096-PA"/>
    </source>
</evidence>
<accession>A0A1A9VW09</accession>
<organism evidence="1 2">
    <name type="scientific">Glossina austeni</name>
    <name type="common">Savannah tsetse fly</name>
    <dbReference type="NCBI Taxonomy" id="7395"/>
    <lineage>
        <taxon>Eukaryota</taxon>
        <taxon>Metazoa</taxon>
        <taxon>Ecdysozoa</taxon>
        <taxon>Arthropoda</taxon>
        <taxon>Hexapoda</taxon>
        <taxon>Insecta</taxon>
        <taxon>Pterygota</taxon>
        <taxon>Neoptera</taxon>
        <taxon>Endopterygota</taxon>
        <taxon>Diptera</taxon>
        <taxon>Brachycera</taxon>
        <taxon>Muscomorpha</taxon>
        <taxon>Hippoboscoidea</taxon>
        <taxon>Glossinidae</taxon>
        <taxon>Glossina</taxon>
    </lineage>
</organism>
<reference evidence="2" key="1">
    <citation type="submission" date="2014-05" db="EMBL/GenBank/DDBJ databases">
        <authorList>
            <person name="Aksoy S."/>
            <person name="Warren W."/>
            <person name="Wilson R.K."/>
        </authorList>
    </citation>
    <scope>NUCLEOTIDE SEQUENCE [LARGE SCALE GENOMIC DNA]</scope>
    <source>
        <strain evidence="2">TTRI</strain>
    </source>
</reference>
<name>A0A1A9VW09_GLOAU</name>
<reference evidence="1" key="2">
    <citation type="submission" date="2020-05" db="UniProtKB">
        <authorList>
            <consortium name="EnsemblMetazoa"/>
        </authorList>
    </citation>
    <scope>IDENTIFICATION</scope>
    <source>
        <strain evidence="1">TTRI</strain>
    </source>
</reference>
<proteinExistence type="predicted"/>
<protein>
    <submittedName>
        <fullName evidence="1">Uncharacterized protein</fullName>
    </submittedName>
</protein>
<dbReference type="EnsemblMetazoa" id="GAUT027096-RA">
    <property type="protein sequence ID" value="GAUT027096-PA"/>
    <property type="gene ID" value="GAUT027096"/>
</dbReference>
<dbReference type="AlphaFoldDB" id="A0A1A9VW09"/>
<evidence type="ECO:0000313" key="2">
    <source>
        <dbReference type="Proteomes" id="UP000078200"/>
    </source>
</evidence>
<dbReference type="VEuPathDB" id="VectorBase:GAUT049422"/>
<sequence length="114" mass="12786">MNINSDNKTSIATMLRRNRQIYAVFASTDMLSCVSAKICVNFSKTSGFQFLTITSIRYSDSYGSVLTAVKALNLGITKGHLTLARSNLKSTENTNNEQRNRLLQISYFNDEQYG</sequence>